<evidence type="ECO:0000313" key="3">
    <source>
        <dbReference type="Proteomes" id="UP001189429"/>
    </source>
</evidence>
<dbReference type="Proteomes" id="UP001189429">
    <property type="component" value="Unassembled WGS sequence"/>
</dbReference>
<feature type="non-terminal residue" evidence="2">
    <location>
        <position position="169"/>
    </location>
</feature>
<sequence length="169" mass="18664">GRAKGDAAIVWRQLARACWRQDWRLALLVVAQNERARALAHVEEASKSVSILDIAEFQRRHNFAQQEGVAPLRHSLEDAAGLGPEEEQAMQLVARRCLATLEVDGCEPTETSDINLALGQNWGQVFCPVTPTAASQLRKRDQSKYPEPFGAPVLDGNGFPAPRPKCPRE</sequence>
<gene>
    <name evidence="2" type="ORF">PCOR1329_LOCUS39689</name>
</gene>
<accession>A0ABN9TJG8</accession>
<organism evidence="2 3">
    <name type="scientific">Prorocentrum cordatum</name>
    <dbReference type="NCBI Taxonomy" id="2364126"/>
    <lineage>
        <taxon>Eukaryota</taxon>
        <taxon>Sar</taxon>
        <taxon>Alveolata</taxon>
        <taxon>Dinophyceae</taxon>
        <taxon>Prorocentrales</taxon>
        <taxon>Prorocentraceae</taxon>
        <taxon>Prorocentrum</taxon>
    </lineage>
</organism>
<comment type="caution">
    <text evidence="2">The sequence shown here is derived from an EMBL/GenBank/DDBJ whole genome shotgun (WGS) entry which is preliminary data.</text>
</comment>
<reference evidence="2" key="1">
    <citation type="submission" date="2023-10" db="EMBL/GenBank/DDBJ databases">
        <authorList>
            <person name="Chen Y."/>
            <person name="Shah S."/>
            <person name="Dougan E. K."/>
            <person name="Thang M."/>
            <person name="Chan C."/>
        </authorList>
    </citation>
    <scope>NUCLEOTIDE SEQUENCE [LARGE SCALE GENOMIC DNA]</scope>
</reference>
<proteinExistence type="predicted"/>
<keyword evidence="3" id="KW-1185">Reference proteome</keyword>
<feature type="non-terminal residue" evidence="2">
    <location>
        <position position="1"/>
    </location>
</feature>
<evidence type="ECO:0000313" key="2">
    <source>
        <dbReference type="EMBL" id="CAK0846085.1"/>
    </source>
</evidence>
<dbReference type="EMBL" id="CAUYUJ010014793">
    <property type="protein sequence ID" value="CAK0846085.1"/>
    <property type="molecule type" value="Genomic_DNA"/>
</dbReference>
<feature type="region of interest" description="Disordered" evidence="1">
    <location>
        <begin position="139"/>
        <end position="169"/>
    </location>
</feature>
<name>A0ABN9TJG8_9DINO</name>
<protein>
    <submittedName>
        <fullName evidence="2">Uncharacterized protein</fullName>
    </submittedName>
</protein>
<evidence type="ECO:0000256" key="1">
    <source>
        <dbReference type="SAM" id="MobiDB-lite"/>
    </source>
</evidence>